<dbReference type="EMBL" id="JAKKPZ010000154">
    <property type="protein sequence ID" value="KAI1700166.1"/>
    <property type="molecule type" value="Genomic_DNA"/>
</dbReference>
<gene>
    <name evidence="3" type="ORF">DdX_16887</name>
</gene>
<dbReference type="Gene3D" id="1.20.1070.10">
    <property type="entry name" value="Rhodopsin 7-helix transmembrane proteins"/>
    <property type="match status" value="1"/>
</dbReference>
<organism evidence="3 4">
    <name type="scientific">Ditylenchus destructor</name>
    <dbReference type="NCBI Taxonomy" id="166010"/>
    <lineage>
        <taxon>Eukaryota</taxon>
        <taxon>Metazoa</taxon>
        <taxon>Ecdysozoa</taxon>
        <taxon>Nematoda</taxon>
        <taxon>Chromadorea</taxon>
        <taxon>Rhabditida</taxon>
        <taxon>Tylenchina</taxon>
        <taxon>Tylenchomorpha</taxon>
        <taxon>Sphaerularioidea</taxon>
        <taxon>Anguinidae</taxon>
        <taxon>Anguininae</taxon>
        <taxon>Ditylenchus</taxon>
    </lineage>
</organism>
<sequence length="548" mass="63426">MLLCSLFFNFDHLVLAAYPHRYKQICTTAVKCILVFSSWTVPFIPILPIVFSRCCDSRYLVESEGRSTKTIDWSAVFNNPEVEYFYDMVDMVFEAFFYIPAVFFFNIMATVLLHYRLYLLRYRRKSSKIAPRTSRIDINVITSSVDFVLNDELMQKFNEGHKSSKGATYRLVRSAEVIRYLKGNGTQQANPYGIHLNDRRIVNELKLAWINLVDQCIDAIGMLFYLIYLGLSNNWMISVEDLLEKVPHSIKLIDSRDAMSPKLLNQTISTSQKPDSVSHLLVSTLSFLDDLLSEKNISLTFFSQLPTRKLPPEEVRSFKYKQITCRNPANVAGDRSNFTVCQPRDVQNTERLAYFIGGKRDKSLEMAFDKVTSGGLRIKVVTDNRKERPFGPTEVIPVKEVVAFYNYNGRLGGIKDLIDTHDDYHNIEFLKYEMTNKTNPMVFSINIPISAANILLRLENFSYAELRYLTKRLIYCMYNPYAANFDAKQNVYYMSFMHTYSFHRYNGKVLTVKIFTLITPPLKFFYQSLEETPAEAAQNEACGYSRRS</sequence>
<keyword evidence="4" id="KW-1185">Reference proteome</keyword>
<evidence type="ECO:0000313" key="4">
    <source>
        <dbReference type="Proteomes" id="UP001201812"/>
    </source>
</evidence>
<keyword evidence="1" id="KW-0812">Transmembrane</keyword>
<proteinExistence type="predicted"/>
<evidence type="ECO:0000313" key="3">
    <source>
        <dbReference type="EMBL" id="KAI1700166.1"/>
    </source>
</evidence>
<name>A0AAD4QZI4_9BILA</name>
<feature type="signal peptide" evidence="2">
    <location>
        <begin position="1"/>
        <end position="16"/>
    </location>
</feature>
<feature type="transmembrane region" description="Helical" evidence="1">
    <location>
        <begin position="209"/>
        <end position="231"/>
    </location>
</feature>
<protein>
    <submittedName>
        <fullName evidence="3">Uncharacterized protein</fullName>
    </submittedName>
</protein>
<keyword evidence="2" id="KW-0732">Signal</keyword>
<dbReference type="AlphaFoldDB" id="A0AAD4QZI4"/>
<feature type="chain" id="PRO_5042007210" evidence="2">
    <location>
        <begin position="17"/>
        <end position="548"/>
    </location>
</feature>
<comment type="caution">
    <text evidence="3">The sequence shown here is derived from an EMBL/GenBank/DDBJ whole genome shotgun (WGS) entry which is preliminary data.</text>
</comment>
<evidence type="ECO:0000256" key="2">
    <source>
        <dbReference type="SAM" id="SignalP"/>
    </source>
</evidence>
<reference evidence="3" key="1">
    <citation type="submission" date="2022-01" db="EMBL/GenBank/DDBJ databases">
        <title>Genome Sequence Resource for Two Populations of Ditylenchus destructor, the Migratory Endoparasitic Phytonematode.</title>
        <authorList>
            <person name="Zhang H."/>
            <person name="Lin R."/>
            <person name="Xie B."/>
        </authorList>
    </citation>
    <scope>NUCLEOTIDE SEQUENCE</scope>
    <source>
        <strain evidence="3">BazhouSP</strain>
    </source>
</reference>
<evidence type="ECO:0000256" key="1">
    <source>
        <dbReference type="SAM" id="Phobius"/>
    </source>
</evidence>
<keyword evidence="1" id="KW-1133">Transmembrane helix</keyword>
<dbReference type="Proteomes" id="UP001201812">
    <property type="component" value="Unassembled WGS sequence"/>
</dbReference>
<feature type="transmembrane region" description="Helical" evidence="1">
    <location>
        <begin position="95"/>
        <end position="118"/>
    </location>
</feature>
<keyword evidence="1" id="KW-0472">Membrane</keyword>
<accession>A0AAD4QZI4</accession>